<dbReference type="Proteomes" id="UP000744676">
    <property type="component" value="Unassembled WGS sequence"/>
</dbReference>
<sequence length="264" mass="29473">MSSSKTTYTTIEQQQQFTQQQAPPPPYADNQQQFQQQPIQYQQQPVQYQQQPVQYQQQPVHYQQQPVQYQQQPIQYQQQPVQYQQQPVQYQQQQYQSPPPQNNVTYLPTPAPLPQASQPLQGGNASYPGTNPGNYTYNGASAPPPPPPAASTTTNSTTNVTNITISYPEGYRCRRCNNTGIIAATGQPCQDCIDRFSGPNAPRGSTVTPVVVQQQRPSIVKPLVAGALIGTMLRPRRNVVVNTGPRIRCARCRGVGCVACRRRF</sequence>
<reference evidence="1 2" key="1">
    <citation type="journal article" date="2020" name="Front. Microbiol.">
        <title>Phenotypic and Genetic Characterization of the Cheese Ripening Yeast Geotrichum candidum.</title>
        <authorList>
            <person name="Perkins V."/>
            <person name="Vignola S."/>
            <person name="Lessard M.H."/>
            <person name="Plante P.L."/>
            <person name="Corbeil J."/>
            <person name="Dugat-Bony E."/>
            <person name="Frenette M."/>
            <person name="Labrie S."/>
        </authorList>
    </citation>
    <scope>NUCLEOTIDE SEQUENCE [LARGE SCALE GENOMIC DNA]</scope>
    <source>
        <strain evidence="1 2">LMA-1147</strain>
    </source>
</reference>
<comment type="caution">
    <text evidence="1">The sequence shown here is derived from an EMBL/GenBank/DDBJ whole genome shotgun (WGS) entry which is preliminary data.</text>
</comment>
<gene>
    <name evidence="1" type="ORF">D0Z00_002252</name>
</gene>
<evidence type="ECO:0000313" key="1">
    <source>
        <dbReference type="EMBL" id="KAF5097879.1"/>
    </source>
</evidence>
<name>A0ACB6V4Q9_9ASCO</name>
<evidence type="ECO:0000313" key="2">
    <source>
        <dbReference type="Proteomes" id="UP000744676"/>
    </source>
</evidence>
<dbReference type="EMBL" id="QVQA01000057">
    <property type="protein sequence ID" value="KAF5097879.1"/>
    <property type="molecule type" value="Genomic_DNA"/>
</dbReference>
<protein>
    <submittedName>
        <fullName evidence="1">Uncharacterized protein</fullName>
    </submittedName>
</protein>
<proteinExistence type="predicted"/>
<organism evidence="1 2">
    <name type="scientific">Geotrichum galactomycetum</name>
    <dbReference type="NCBI Taxonomy" id="27317"/>
    <lineage>
        <taxon>Eukaryota</taxon>
        <taxon>Fungi</taxon>
        <taxon>Dikarya</taxon>
        <taxon>Ascomycota</taxon>
        <taxon>Saccharomycotina</taxon>
        <taxon>Dipodascomycetes</taxon>
        <taxon>Dipodascales</taxon>
        <taxon>Dipodascaceae</taxon>
        <taxon>Geotrichum</taxon>
    </lineage>
</organism>
<keyword evidence="2" id="KW-1185">Reference proteome</keyword>
<accession>A0ACB6V4Q9</accession>